<sequence length="376" mass="41439">TLLLTTSFLEAAAPTVHAITELGRRYAIGTLTLGLAPTGTTLHLNHDATITKAEGPHADALAGARLFHLTAADANAMLHTLRTAAGTPEPETADTQPPDQSPDTSQGSAGHDPAPSEEGVPVPYLADRDQPRPIRLQVLGPVRLHTADGPITTGIRRSARDLLAYLALNPNGITRDQAIGALWPDHQPDTATTQFNTAVANIRKTLRTATGLREPMYVLRTAGRYHLDPDQIDVDEQHLAAALAHARHATTDTERLTALKPVPNLYTAEFATDLTHDWAESHRELLRRHVTDALTRLAQLHQHDHPEQALRTLEQAITHDPYAEHLYRNLMQLQAEHDHPDAARRTYQLLTNRLNALDIEPDDQTHQLLTSIRQRD</sequence>
<reference evidence="6 7" key="1">
    <citation type="submission" date="2019-05" db="EMBL/GenBank/DDBJ databases">
        <title>Draft genome sequence of Actinomadura sp. 14C53.</title>
        <authorList>
            <person name="Saricaoglu S."/>
            <person name="Isik K."/>
        </authorList>
    </citation>
    <scope>NUCLEOTIDE SEQUENCE [LARGE SCALE GENOMIC DNA]</scope>
    <source>
        <strain evidence="6 7">14C53</strain>
    </source>
</reference>
<dbReference type="InterPro" id="IPR001867">
    <property type="entry name" value="OmpR/PhoB-type_DNA-bd"/>
</dbReference>
<feature type="non-terminal residue" evidence="6">
    <location>
        <position position="1"/>
    </location>
</feature>
<feature type="domain" description="OmpR/PhoB-type" evidence="4">
    <location>
        <begin position="148"/>
        <end position="227"/>
    </location>
</feature>
<dbReference type="SUPFAM" id="SSF48452">
    <property type="entry name" value="TPR-like"/>
    <property type="match status" value="1"/>
</dbReference>
<dbReference type="RefSeq" id="WP_205718092.1">
    <property type="nucleotide sequence ID" value="NZ_VCKW01000339.1"/>
</dbReference>
<evidence type="ECO:0000256" key="2">
    <source>
        <dbReference type="ARBA" id="ARBA00023125"/>
    </source>
</evidence>
<dbReference type="SMART" id="SM01043">
    <property type="entry name" value="BTAD"/>
    <property type="match status" value="1"/>
</dbReference>
<evidence type="ECO:0000313" key="6">
    <source>
        <dbReference type="EMBL" id="TMQ90008.1"/>
    </source>
</evidence>
<keyword evidence="2" id="KW-0238">DNA-binding</keyword>
<dbReference type="GO" id="GO:0000160">
    <property type="term" value="P:phosphorelay signal transduction system"/>
    <property type="evidence" value="ECO:0007669"/>
    <property type="project" value="InterPro"/>
</dbReference>
<dbReference type="AlphaFoldDB" id="A0A5C4J071"/>
<dbReference type="InterPro" id="IPR011990">
    <property type="entry name" value="TPR-like_helical_dom_sf"/>
</dbReference>
<dbReference type="Proteomes" id="UP000309174">
    <property type="component" value="Unassembled WGS sequence"/>
</dbReference>
<dbReference type="SUPFAM" id="SSF46894">
    <property type="entry name" value="C-terminal effector domain of the bipartite response regulators"/>
    <property type="match status" value="1"/>
</dbReference>
<feature type="domain" description="Bacterial transcriptional activator" evidence="5">
    <location>
        <begin position="234"/>
        <end position="373"/>
    </location>
</feature>
<dbReference type="InterPro" id="IPR016032">
    <property type="entry name" value="Sig_transdc_resp-reg_C-effctor"/>
</dbReference>
<dbReference type="GO" id="GO:0003677">
    <property type="term" value="F:DNA binding"/>
    <property type="evidence" value="ECO:0007669"/>
    <property type="project" value="UniProtKB-KW"/>
</dbReference>
<dbReference type="InterPro" id="IPR051677">
    <property type="entry name" value="AfsR-DnrI-RedD_regulator"/>
</dbReference>
<dbReference type="InterPro" id="IPR005158">
    <property type="entry name" value="BTAD"/>
</dbReference>
<feature type="compositionally biased region" description="Polar residues" evidence="3">
    <location>
        <begin position="93"/>
        <end position="108"/>
    </location>
</feature>
<dbReference type="EMBL" id="VCKW01000339">
    <property type="protein sequence ID" value="TMQ90008.1"/>
    <property type="molecule type" value="Genomic_DNA"/>
</dbReference>
<protein>
    <recommendedName>
        <fullName evidence="8">Bacterial transcriptional activator domain-containing protein</fullName>
    </recommendedName>
</protein>
<dbReference type="Gene3D" id="1.10.10.10">
    <property type="entry name" value="Winged helix-like DNA-binding domain superfamily/Winged helix DNA-binding domain"/>
    <property type="match status" value="1"/>
</dbReference>
<evidence type="ECO:0000259" key="4">
    <source>
        <dbReference type="SMART" id="SM00862"/>
    </source>
</evidence>
<evidence type="ECO:0000256" key="3">
    <source>
        <dbReference type="SAM" id="MobiDB-lite"/>
    </source>
</evidence>
<accession>A0A5C4J071</accession>
<comment type="caution">
    <text evidence="6">The sequence shown here is derived from an EMBL/GenBank/DDBJ whole genome shotgun (WGS) entry which is preliminary data.</text>
</comment>
<comment type="similarity">
    <text evidence="1">Belongs to the AfsR/DnrI/RedD regulatory family.</text>
</comment>
<evidence type="ECO:0000256" key="1">
    <source>
        <dbReference type="ARBA" id="ARBA00005820"/>
    </source>
</evidence>
<evidence type="ECO:0000259" key="5">
    <source>
        <dbReference type="SMART" id="SM01043"/>
    </source>
</evidence>
<dbReference type="Pfam" id="PF03704">
    <property type="entry name" value="BTAD"/>
    <property type="match status" value="1"/>
</dbReference>
<proteinExistence type="inferred from homology"/>
<organism evidence="6 7">
    <name type="scientific">Actinomadura soli</name>
    <dbReference type="NCBI Taxonomy" id="2508997"/>
    <lineage>
        <taxon>Bacteria</taxon>
        <taxon>Bacillati</taxon>
        <taxon>Actinomycetota</taxon>
        <taxon>Actinomycetes</taxon>
        <taxon>Streptosporangiales</taxon>
        <taxon>Thermomonosporaceae</taxon>
        <taxon>Actinomadura</taxon>
    </lineage>
</organism>
<name>A0A5C4J071_9ACTN</name>
<feature type="region of interest" description="Disordered" evidence="3">
    <location>
        <begin position="86"/>
        <end position="128"/>
    </location>
</feature>
<gene>
    <name evidence="6" type="ORF">ETD83_37315</name>
</gene>
<dbReference type="PANTHER" id="PTHR35807">
    <property type="entry name" value="TRANSCRIPTIONAL REGULATOR REDD-RELATED"/>
    <property type="match status" value="1"/>
</dbReference>
<dbReference type="GO" id="GO:0006355">
    <property type="term" value="P:regulation of DNA-templated transcription"/>
    <property type="evidence" value="ECO:0007669"/>
    <property type="project" value="InterPro"/>
</dbReference>
<keyword evidence="7" id="KW-1185">Reference proteome</keyword>
<dbReference type="SMART" id="SM00862">
    <property type="entry name" value="Trans_reg_C"/>
    <property type="match status" value="1"/>
</dbReference>
<dbReference type="Gene3D" id="1.25.40.10">
    <property type="entry name" value="Tetratricopeptide repeat domain"/>
    <property type="match status" value="1"/>
</dbReference>
<evidence type="ECO:0000313" key="7">
    <source>
        <dbReference type="Proteomes" id="UP000309174"/>
    </source>
</evidence>
<dbReference type="InterPro" id="IPR036388">
    <property type="entry name" value="WH-like_DNA-bd_sf"/>
</dbReference>
<evidence type="ECO:0008006" key="8">
    <source>
        <dbReference type="Google" id="ProtNLM"/>
    </source>
</evidence>